<keyword evidence="1" id="KW-1133">Transmembrane helix</keyword>
<accession>A0A4Z2HBK5</accession>
<evidence type="ECO:0000313" key="3">
    <source>
        <dbReference type="Proteomes" id="UP000314294"/>
    </source>
</evidence>
<keyword evidence="1" id="KW-0472">Membrane</keyword>
<evidence type="ECO:0000313" key="2">
    <source>
        <dbReference type="EMBL" id="TNN63199.1"/>
    </source>
</evidence>
<feature type="transmembrane region" description="Helical" evidence="1">
    <location>
        <begin position="71"/>
        <end position="93"/>
    </location>
</feature>
<organism evidence="2 3">
    <name type="scientific">Liparis tanakae</name>
    <name type="common">Tanaka's snailfish</name>
    <dbReference type="NCBI Taxonomy" id="230148"/>
    <lineage>
        <taxon>Eukaryota</taxon>
        <taxon>Metazoa</taxon>
        <taxon>Chordata</taxon>
        <taxon>Craniata</taxon>
        <taxon>Vertebrata</taxon>
        <taxon>Euteleostomi</taxon>
        <taxon>Actinopterygii</taxon>
        <taxon>Neopterygii</taxon>
        <taxon>Teleostei</taxon>
        <taxon>Neoteleostei</taxon>
        <taxon>Acanthomorphata</taxon>
        <taxon>Eupercaria</taxon>
        <taxon>Perciformes</taxon>
        <taxon>Cottioidei</taxon>
        <taxon>Cottales</taxon>
        <taxon>Liparidae</taxon>
        <taxon>Liparis</taxon>
    </lineage>
</organism>
<keyword evidence="3" id="KW-1185">Reference proteome</keyword>
<sequence>MGSGPRVFTMRKEYPIHRLLQPGGQNLSNQGSLKNHFLKEFLKEPIEVHQTKEGFFSRTTEPLEEPPSSRAYLLMYGGICCSATGIMGMGALVDSQ</sequence>
<protein>
    <submittedName>
        <fullName evidence="2">Uncharacterized protein</fullName>
    </submittedName>
</protein>
<reference evidence="2 3" key="1">
    <citation type="submission" date="2019-03" db="EMBL/GenBank/DDBJ databases">
        <title>First draft genome of Liparis tanakae, snailfish: a comprehensive survey of snailfish specific genes.</title>
        <authorList>
            <person name="Kim W."/>
            <person name="Song I."/>
            <person name="Jeong J.-H."/>
            <person name="Kim D."/>
            <person name="Kim S."/>
            <person name="Ryu S."/>
            <person name="Song J.Y."/>
            <person name="Lee S.K."/>
        </authorList>
    </citation>
    <scope>NUCLEOTIDE SEQUENCE [LARGE SCALE GENOMIC DNA]</scope>
    <source>
        <tissue evidence="2">Muscle</tissue>
    </source>
</reference>
<dbReference type="Proteomes" id="UP000314294">
    <property type="component" value="Unassembled WGS sequence"/>
</dbReference>
<comment type="caution">
    <text evidence="2">The sequence shown here is derived from an EMBL/GenBank/DDBJ whole genome shotgun (WGS) entry which is preliminary data.</text>
</comment>
<evidence type="ECO:0000256" key="1">
    <source>
        <dbReference type="SAM" id="Phobius"/>
    </source>
</evidence>
<keyword evidence="1" id="KW-0812">Transmembrane</keyword>
<gene>
    <name evidence="2" type="ORF">EYF80_026542</name>
</gene>
<dbReference type="EMBL" id="SRLO01000278">
    <property type="protein sequence ID" value="TNN63199.1"/>
    <property type="molecule type" value="Genomic_DNA"/>
</dbReference>
<name>A0A4Z2HBK5_9TELE</name>
<dbReference type="AlphaFoldDB" id="A0A4Z2HBK5"/>
<proteinExistence type="predicted"/>